<evidence type="ECO:0000313" key="4">
    <source>
        <dbReference type="Proteomes" id="UP001314170"/>
    </source>
</evidence>
<dbReference type="Gene3D" id="3.40.50.1820">
    <property type="entry name" value="alpha/beta hydrolase"/>
    <property type="match status" value="1"/>
</dbReference>
<accession>A0AAV1RN33</accession>
<name>A0AAV1RN33_9ROSI</name>
<organism evidence="3 4">
    <name type="scientific">Dovyalis caffra</name>
    <dbReference type="NCBI Taxonomy" id="77055"/>
    <lineage>
        <taxon>Eukaryota</taxon>
        <taxon>Viridiplantae</taxon>
        <taxon>Streptophyta</taxon>
        <taxon>Embryophyta</taxon>
        <taxon>Tracheophyta</taxon>
        <taxon>Spermatophyta</taxon>
        <taxon>Magnoliopsida</taxon>
        <taxon>eudicotyledons</taxon>
        <taxon>Gunneridae</taxon>
        <taxon>Pentapetalae</taxon>
        <taxon>rosids</taxon>
        <taxon>fabids</taxon>
        <taxon>Malpighiales</taxon>
        <taxon>Salicaceae</taxon>
        <taxon>Flacourtieae</taxon>
        <taxon>Dovyalis</taxon>
    </lineage>
</organism>
<evidence type="ECO:0000256" key="1">
    <source>
        <dbReference type="ARBA" id="ARBA00010515"/>
    </source>
</evidence>
<reference evidence="3 4" key="1">
    <citation type="submission" date="2024-01" db="EMBL/GenBank/DDBJ databases">
        <authorList>
            <person name="Waweru B."/>
        </authorList>
    </citation>
    <scope>NUCLEOTIDE SEQUENCE [LARGE SCALE GENOMIC DNA]</scope>
</reference>
<comment type="similarity">
    <text evidence="1">Belongs to the 'GDXG' lipolytic enzyme family.</text>
</comment>
<keyword evidence="4" id="KW-1185">Reference proteome</keyword>
<dbReference type="Pfam" id="PF07859">
    <property type="entry name" value="Abhydrolase_3"/>
    <property type="match status" value="1"/>
</dbReference>
<protein>
    <recommendedName>
        <fullName evidence="2">Alpha/beta hydrolase fold-3 domain-containing protein</fullName>
    </recommendedName>
</protein>
<evidence type="ECO:0000313" key="3">
    <source>
        <dbReference type="EMBL" id="CAK7336654.1"/>
    </source>
</evidence>
<dbReference type="Proteomes" id="UP001314170">
    <property type="component" value="Unassembled WGS sequence"/>
</dbReference>
<dbReference type="InterPro" id="IPR029058">
    <property type="entry name" value="AB_hydrolase_fold"/>
</dbReference>
<dbReference type="AlphaFoldDB" id="A0AAV1RN33"/>
<dbReference type="EMBL" id="CAWUPB010001009">
    <property type="protein sequence ID" value="CAK7336654.1"/>
    <property type="molecule type" value="Genomic_DNA"/>
</dbReference>
<feature type="domain" description="Alpha/beta hydrolase fold-3" evidence="2">
    <location>
        <begin position="1"/>
        <end position="78"/>
    </location>
</feature>
<proteinExistence type="inferred from homology"/>
<dbReference type="InterPro" id="IPR013094">
    <property type="entry name" value="AB_hydrolase_3"/>
</dbReference>
<dbReference type="SUPFAM" id="SSF53474">
    <property type="entry name" value="alpha/beta-Hydrolases"/>
    <property type="match status" value="1"/>
</dbReference>
<comment type="caution">
    <text evidence="3">The sequence shown here is derived from an EMBL/GenBank/DDBJ whole genome shotgun (WGS) entry which is preliminary data.</text>
</comment>
<gene>
    <name evidence="3" type="ORF">DCAF_LOCUS11665</name>
</gene>
<evidence type="ECO:0000259" key="2">
    <source>
        <dbReference type="Pfam" id="PF07859"/>
    </source>
</evidence>
<sequence>MWNLALPSGVDRDHEYCNPMVDGGSKLWENLRLLGWKVMVTGCDGDPMIDRQIEFVNMLVTRDVKVLSHFSEGGYHVVELKEPSKAKTLLDEKKSKTLIEATLTNLEKATQFIKYLANALIGYCLEDDHHMLVYEQNEESCILE</sequence>